<organism evidence="2 3">
    <name type="scientific">Acidovorax bellezanensis</name>
    <dbReference type="NCBI Taxonomy" id="2976702"/>
    <lineage>
        <taxon>Bacteria</taxon>
        <taxon>Pseudomonadati</taxon>
        <taxon>Pseudomonadota</taxon>
        <taxon>Betaproteobacteria</taxon>
        <taxon>Burkholderiales</taxon>
        <taxon>Comamonadaceae</taxon>
        <taxon>Acidovorax</taxon>
    </lineage>
</organism>
<proteinExistence type="predicted"/>
<dbReference type="Gene3D" id="1.10.10.10">
    <property type="entry name" value="Winged helix-like DNA-binding domain superfamily/Winged helix DNA-binding domain"/>
    <property type="match status" value="1"/>
</dbReference>
<comment type="caution">
    <text evidence="2">The sequence shown here is derived from an EMBL/GenBank/DDBJ whole genome shotgun (WGS) entry which is preliminary data.</text>
</comment>
<dbReference type="RefSeq" id="WP_261499960.1">
    <property type="nucleotide sequence ID" value="NZ_JAODYH010000004.1"/>
</dbReference>
<evidence type="ECO:0000313" key="3">
    <source>
        <dbReference type="Proteomes" id="UP001525968"/>
    </source>
</evidence>
<sequence>MSRESEIVEVFRRLVSEKQSFTAQELNARWQPENYRGSLDPIDQSRMSTVYRALRTLEALGLIKRTQDGTFQVEAPEQGATLTDAVDGPPAVPPPQRGDGQGNNGQSGDGFREVLSHPYLFALLPSDFERLLETIE</sequence>
<reference evidence="2 3" key="1">
    <citation type="submission" date="2022-09" db="EMBL/GenBank/DDBJ databases">
        <title>Draft genome of isolate Be4.</title>
        <authorList>
            <person name="Sanchez-Castro I."/>
            <person name="Martinez-Rodriguez P."/>
            <person name="Descostes M."/>
            <person name="Merroun M."/>
        </authorList>
    </citation>
    <scope>NUCLEOTIDE SEQUENCE [LARGE SCALE GENOMIC DNA]</scope>
    <source>
        <strain evidence="2 3">Be4</strain>
    </source>
</reference>
<feature type="region of interest" description="Disordered" evidence="1">
    <location>
        <begin position="76"/>
        <end position="111"/>
    </location>
</feature>
<keyword evidence="3" id="KW-1185">Reference proteome</keyword>
<name>A0ABT2PKR7_9BURK</name>
<feature type="compositionally biased region" description="Gly residues" evidence="1">
    <location>
        <begin position="99"/>
        <end position="108"/>
    </location>
</feature>
<evidence type="ECO:0000256" key="1">
    <source>
        <dbReference type="SAM" id="MobiDB-lite"/>
    </source>
</evidence>
<protein>
    <submittedName>
        <fullName evidence="2">Uncharacterized protein</fullName>
    </submittedName>
</protein>
<accession>A0ABT2PKR7</accession>
<dbReference type="EMBL" id="JAODYH010000004">
    <property type="protein sequence ID" value="MCT9810828.1"/>
    <property type="molecule type" value="Genomic_DNA"/>
</dbReference>
<dbReference type="Proteomes" id="UP001525968">
    <property type="component" value="Unassembled WGS sequence"/>
</dbReference>
<evidence type="ECO:0000313" key="2">
    <source>
        <dbReference type="EMBL" id="MCT9810828.1"/>
    </source>
</evidence>
<dbReference type="InterPro" id="IPR036388">
    <property type="entry name" value="WH-like_DNA-bd_sf"/>
</dbReference>
<gene>
    <name evidence="2" type="ORF">N0K08_09290</name>
</gene>